<dbReference type="InterPro" id="IPR050330">
    <property type="entry name" value="Bact_OuterMem_StrucFunc"/>
</dbReference>
<dbReference type="Proteomes" id="UP001386972">
    <property type="component" value="Unassembled WGS sequence"/>
</dbReference>
<keyword evidence="6" id="KW-1185">Reference proteome</keyword>
<dbReference type="InterPro" id="IPR006690">
    <property type="entry name" value="OMPA-like_CS"/>
</dbReference>
<dbReference type="PROSITE" id="PS51123">
    <property type="entry name" value="OMPA_2"/>
    <property type="match status" value="1"/>
</dbReference>
<name>A0ABU9A2B4_9PSED</name>
<keyword evidence="2 3" id="KW-0472">Membrane</keyword>
<dbReference type="PANTHER" id="PTHR30329:SF20">
    <property type="entry name" value="EXPORTED PROTEIN"/>
    <property type="match status" value="1"/>
</dbReference>
<dbReference type="PRINTS" id="PR01023">
    <property type="entry name" value="NAFLGMOTY"/>
</dbReference>
<feature type="domain" description="OmpA-like" evidence="4">
    <location>
        <begin position="134"/>
        <end position="250"/>
    </location>
</feature>
<comment type="caution">
    <text evidence="5">The sequence shown here is derived from an EMBL/GenBank/DDBJ whole genome shotgun (WGS) entry which is preliminary data.</text>
</comment>
<dbReference type="PROSITE" id="PS01068">
    <property type="entry name" value="OMPA_1"/>
    <property type="match status" value="1"/>
</dbReference>
<dbReference type="InterPro" id="IPR006664">
    <property type="entry name" value="OMP_bac"/>
</dbReference>
<sequence length="257" mass="28125">MPKMHILPTVSILSLLLVGCSTTPENSQLLEARDAYSVLQSKPESSRIAALETQEAYLALGKAEQASLKDRRGGDVEQLAYLANRKIATAEQTILLRQAQVGLQGIEAQRTQARLDVRTAQLKALHNLKAKQTERGTAVTFGDVLFDTGRAELRSGSQRNVQQLAQYLQDNPQRKVLVEGFTDSTGSDALNQQLSERRAAAVGNALRRQGVSADRIVTAGYGKEYPVATNADAQSRQLNRRVEVIISRDAQAVAPRY</sequence>
<dbReference type="PRINTS" id="PR01021">
    <property type="entry name" value="OMPADOMAIN"/>
</dbReference>
<protein>
    <submittedName>
        <fullName evidence="5">OmpA family protein</fullName>
    </submittedName>
</protein>
<proteinExistence type="predicted"/>
<dbReference type="InterPro" id="IPR025511">
    <property type="entry name" value="DUF4398"/>
</dbReference>
<dbReference type="CDD" id="cd07185">
    <property type="entry name" value="OmpA_C-like"/>
    <property type="match status" value="1"/>
</dbReference>
<evidence type="ECO:0000256" key="2">
    <source>
        <dbReference type="ARBA" id="ARBA00023136"/>
    </source>
</evidence>
<dbReference type="EMBL" id="JBBNAW010000010">
    <property type="protein sequence ID" value="MEK2610093.1"/>
    <property type="molecule type" value="Genomic_DNA"/>
</dbReference>
<dbReference type="Gene3D" id="3.30.1330.60">
    <property type="entry name" value="OmpA-like domain"/>
    <property type="match status" value="1"/>
</dbReference>
<dbReference type="PROSITE" id="PS51257">
    <property type="entry name" value="PROKAR_LIPOPROTEIN"/>
    <property type="match status" value="1"/>
</dbReference>
<dbReference type="Pfam" id="PF00691">
    <property type="entry name" value="OmpA"/>
    <property type="match status" value="1"/>
</dbReference>
<dbReference type="PANTHER" id="PTHR30329">
    <property type="entry name" value="STATOR ELEMENT OF FLAGELLAR MOTOR COMPLEX"/>
    <property type="match status" value="1"/>
</dbReference>
<dbReference type="SUPFAM" id="SSF103088">
    <property type="entry name" value="OmpA-like"/>
    <property type="match status" value="1"/>
</dbReference>
<evidence type="ECO:0000313" key="5">
    <source>
        <dbReference type="EMBL" id="MEK2610093.1"/>
    </source>
</evidence>
<dbReference type="InterPro" id="IPR036737">
    <property type="entry name" value="OmpA-like_sf"/>
</dbReference>
<gene>
    <name evidence="5" type="ORF">WLF18_13350</name>
</gene>
<evidence type="ECO:0000256" key="3">
    <source>
        <dbReference type="PROSITE-ProRule" id="PRU00473"/>
    </source>
</evidence>
<dbReference type="InterPro" id="IPR006665">
    <property type="entry name" value="OmpA-like"/>
</dbReference>
<organism evidence="5 6">
    <name type="scientific">Pseudomonas shirazensis</name>
    <dbReference type="NCBI Taxonomy" id="2745494"/>
    <lineage>
        <taxon>Bacteria</taxon>
        <taxon>Pseudomonadati</taxon>
        <taxon>Pseudomonadota</taxon>
        <taxon>Gammaproteobacteria</taxon>
        <taxon>Pseudomonadales</taxon>
        <taxon>Pseudomonadaceae</taxon>
        <taxon>Pseudomonas</taxon>
    </lineage>
</organism>
<evidence type="ECO:0000259" key="4">
    <source>
        <dbReference type="PROSITE" id="PS51123"/>
    </source>
</evidence>
<dbReference type="RefSeq" id="WP_340612465.1">
    <property type="nucleotide sequence ID" value="NZ_JBBNAW010000010.1"/>
</dbReference>
<dbReference type="Pfam" id="PF14346">
    <property type="entry name" value="DUF4398"/>
    <property type="match status" value="1"/>
</dbReference>
<reference evidence="5 6" key="1">
    <citation type="submission" date="2024-03" db="EMBL/GenBank/DDBJ databases">
        <title>Screening, Identification and Application of a Plant Lactobacillus Strain.</title>
        <authorList>
            <person name="Li Y.L."/>
        </authorList>
    </citation>
    <scope>NUCLEOTIDE SEQUENCE [LARGE SCALE GENOMIC DNA]</scope>
    <source>
        <strain evidence="5 6">JDB</strain>
    </source>
</reference>
<comment type="subcellular location">
    <subcellularLocation>
        <location evidence="1">Cell outer membrane</location>
    </subcellularLocation>
</comment>
<evidence type="ECO:0000313" key="6">
    <source>
        <dbReference type="Proteomes" id="UP001386972"/>
    </source>
</evidence>
<accession>A0ABU9A2B4</accession>
<evidence type="ECO:0000256" key="1">
    <source>
        <dbReference type="ARBA" id="ARBA00004442"/>
    </source>
</evidence>